<dbReference type="EMBL" id="JABXWD010000750">
    <property type="protein sequence ID" value="MBV6343701.1"/>
    <property type="molecule type" value="Genomic_DNA"/>
</dbReference>
<reference evidence="1 2" key="1">
    <citation type="journal article" date="2020" name="J Geophys Res Biogeosci">
        <title>Magnetotaxis as an Adaptation to Enable Bacterial Shuttling of Microbial Sulfur and Sulfur Cycling Across Aquatic Oxic#Anoxic Interfaces.</title>
        <authorList>
            <person name="Li J."/>
            <person name="Liu P."/>
            <person name="Wang J."/>
            <person name="Roberts A.P."/>
            <person name="Pan Y."/>
        </authorList>
    </citation>
    <scope>NUCLEOTIDE SEQUENCE [LARGE SCALE GENOMIC DNA]</scope>
    <source>
        <strain evidence="1 2">MYR-1_YQ</strain>
    </source>
</reference>
<evidence type="ECO:0000313" key="2">
    <source>
        <dbReference type="Proteomes" id="UP001196980"/>
    </source>
</evidence>
<keyword evidence="2" id="KW-1185">Reference proteome</keyword>
<dbReference type="RefSeq" id="WP_218254314.1">
    <property type="nucleotide sequence ID" value="NZ_JABXWD010000750.1"/>
</dbReference>
<organism evidence="1 2">
    <name type="scientific">Candidatus Magnetobacterium casense</name>
    <dbReference type="NCBI Taxonomy" id="1455061"/>
    <lineage>
        <taxon>Bacteria</taxon>
        <taxon>Pseudomonadati</taxon>
        <taxon>Nitrospirota</taxon>
        <taxon>Thermodesulfovibrionia</taxon>
        <taxon>Thermodesulfovibrionales</taxon>
        <taxon>Candidatus Magnetobacteriaceae</taxon>
        <taxon>Candidatus Magnetobacterium</taxon>
    </lineage>
</organism>
<comment type="caution">
    <text evidence="1">The sequence shown here is derived from an EMBL/GenBank/DDBJ whole genome shotgun (WGS) entry which is preliminary data.</text>
</comment>
<gene>
    <name evidence="1" type="ORF">HWQ67_19205</name>
</gene>
<protein>
    <recommendedName>
        <fullName evidence="3">Secreted protein</fullName>
    </recommendedName>
</protein>
<sequence>MKLPRVKLPSKATRRTIILTAVAVVCVLGILSTVFPIPESSLWGFLSIGTSRKAYANPDWLSGWDQRIEATVSVDDVDVNAFATNGVNFPLGGAAISPMAHRYVDTHDRTYISYGGYTTGATDYDLYATYYDHDDLDWATPVKVADAGQIAPYWCPSITVDGAGYIHLFATADEPNYALKHYKSNSTESISAWTAQADIESADATYGWGYPKPVSYGNTLWIFYRDNPSDVSKVTQMFRKSTDNGANWSASQDIIDYGLDTYYYGAYLGFVEANSDASKIYMTWSYQEKNSPTYPMRHVYCAYLNTSDSKMY</sequence>
<dbReference type="Proteomes" id="UP001196980">
    <property type="component" value="Unassembled WGS sequence"/>
</dbReference>
<accession>A0ABS6S4E2</accession>
<evidence type="ECO:0008006" key="3">
    <source>
        <dbReference type="Google" id="ProtNLM"/>
    </source>
</evidence>
<evidence type="ECO:0000313" key="1">
    <source>
        <dbReference type="EMBL" id="MBV6343701.1"/>
    </source>
</evidence>
<name>A0ABS6S4E2_9BACT</name>
<feature type="non-terminal residue" evidence="1">
    <location>
        <position position="312"/>
    </location>
</feature>
<proteinExistence type="predicted"/>
<dbReference type="CDD" id="cd15482">
    <property type="entry name" value="Sialidase_non-viral"/>
    <property type="match status" value="1"/>
</dbReference>